<feature type="compositionally biased region" description="Basic and acidic residues" evidence="2">
    <location>
        <begin position="1737"/>
        <end position="1749"/>
    </location>
</feature>
<dbReference type="RefSeq" id="WP_118485500.1">
    <property type="nucleotide sequence ID" value="NZ_QRQO01000003.1"/>
</dbReference>
<comment type="caution">
    <text evidence="3">The sequence shown here is derived from an EMBL/GenBank/DDBJ whole genome shotgun (WGS) entry which is preliminary data.</text>
</comment>
<feature type="compositionally biased region" description="Basic and acidic residues" evidence="2">
    <location>
        <begin position="1180"/>
        <end position="1217"/>
    </location>
</feature>
<keyword evidence="1" id="KW-0175">Coiled coil</keyword>
<feature type="coiled-coil region" evidence="1">
    <location>
        <begin position="823"/>
        <end position="889"/>
    </location>
</feature>
<proteinExistence type="predicted"/>
<reference evidence="3 4" key="1">
    <citation type="submission" date="2018-08" db="EMBL/GenBank/DDBJ databases">
        <title>A genome reference for cultivated species of the human gut microbiota.</title>
        <authorList>
            <person name="Zou Y."/>
            <person name="Xue W."/>
            <person name="Luo G."/>
        </authorList>
    </citation>
    <scope>NUCLEOTIDE SEQUENCE [LARGE SCALE GENOMIC DNA]</scope>
    <source>
        <strain evidence="3 4">AF31-17AC</strain>
    </source>
</reference>
<feature type="compositionally biased region" description="Acidic residues" evidence="2">
    <location>
        <begin position="1156"/>
        <end position="1169"/>
    </location>
</feature>
<feature type="compositionally biased region" description="Basic and acidic residues" evidence="2">
    <location>
        <begin position="1285"/>
        <end position="1294"/>
    </location>
</feature>
<sequence>MSDLSGIQKIIYSDDTTNTSMDQRAERKDPSLAIDTVDRAVRVMLDNERNEDGYKYEESYIYNLNADDIGPGLGWECLRLERAVVEDETGYVPTVNVYLVSADGKTEELVHGTEKGSAEWVYDKEKIEKFAKDCCTKDGGRGFVSTIDLGLTNPKVDVPPKPVVTTVDADNFMNLLEEKGISEAFYDITEEQGVYAELDSGFVPFEYRDQYRDIVESIREFDPCYGYIAGHDTTRTDNVEVKELTSPNEIQDFIKDFVGENPDLYDIDHVKIYIQSSDALTDGEIEGSYVPYIETEGIRLNGEQPEKLSIPVSNLVTIECHEKDAPANVVSRATTIMDGFGRTWNPEGNYSRLNIHNQDFGISSRLTMAAGRSNYLKEADQVLDMCGKEERDRIADQKEVKEELLNEKVFVMDSVSFFLSVGVDGNSPQRVYAQRVQDLKDNRTEIENQYLRTMTAKAYVSAKILPVHDAILEKVKTLRSEASKPKKEQDFEKVKKLERMIIQDVREYKGIYERYGVQALALHASNLEKAYDKNDPFLDESRYKETYETQTRWIKEFGPEEDTEVDKDLDARIGAFIGSSGVRGQLPAIESRELPDYSNSEIEHTIRSILEEIRDESNEKYSDLEGHKLITAISDRTGTLTIRTEGMVEGYPVLPPFARPDIIDKIKTERYYPITFQSDDQHDFIDNAILLRDDENKDKNLDLLTLAVRKIGADVGKMDHGENHHLFDIIKGNMLSQTFEKTLLINVINDIDKKKDGNEKIRVEKIFKDALSKTKEDVAKEENEEKKVDVSEEPREDNSPDEVTDEKSFYKVQTSPYAKIDPKQEVAISKEKQEELKKEAETEAKKDERVVEDPDKYDEVFKEKYDQKTEALKEKLTALKDEILHYNKQLSTYEDIPFKYRGQHAFYHAAKYEHDKAAYEYEKIGGAVGTGQFLSEKMSTLKMYCSLSDLCNCDYAKTLFLNILRGKPEQTISDIYKKEDGSNYKGRSHLVQFVSKEAVIRDKYLRPLANINAAVVRTFLPKEMKDLTVKEEKNTDKTENEKKEPNIEEKTKKTEAVVEEKSVKNDVAKEKDPSEKEDIEAIENAADKGKADSSTIEDKEDRTMDTETPVEKNPVENETGADIKEENPSKKEDIESAENPEKLTVHFIEDNISDKEEIDSSTIEEEESEVGSSNTDWLDEVGKKVEDEELEEKITENEEKEAPKTENEDIESDKEYLLEESEDKDAFEENTSGMETNIVDEMTSEKDSSADNDNNSEKVEDTDLGKTEEHMEDDVKENKMIPTGDIDKKNADKEEKREILLSREEKALKDKLENLPDTISSNQVSSDPDVKGLIGDIRKTAGGQNISDPIAKVVASLSIDKEKNDISDKKTKNICKGMESITKADGASVKIKNIIVKARNIIKDYQKPLGIVSPETRVLMTLSDRFTNYIESKIPLAAVRMDIKAYHDNFSGNISGFLSNVSKALGDTIDKYKMELKEKNALVVSRIDNIMNSISSVTGIDIDKAGAVIKDTIKGISIGVTKGIIAFFSYDPIVSPIEKQEESKPEDIEKNEEVTINDKETEWRATPNVTIMDADKTDSDLNENHKENIEQMSSDKISMAVDAEESMNNHLKEDNTEKEEIENLSPLKEDNVINNKQLNEKNDSISMEKNDKTQEAMIDTNGSNNIEKIMEDTFHGETTVSSDKDHIIDNTPVQEDKKTEDVEDKKAEDFTDAAMAIESETKDAEKNIDAEDIEVSENDKTAQEEKTDIETTETTPIQNEDVSFTEDVISDNETKEDLKEAVAEYLEETDSSPLLEQTYDRLSEYDTMTGEEKAEFLENIVSGIEEYIEKNNDDENSDNEDIMAEKIGDLLADMAASMNGSLDDNMEIAKEIVLNSGMDNDMKETVINKAYEEIPGLIEKEPAEMEIGGVVSDGENAWMVNDVTVSPTNASADIIADKATDFESTNPISDALESLHSEHSLDTGIEQGNVDALNSDIGTDTGLNSDSVISTADENPVDTATPDMTTNDDSPFVNNESMVMQGNDDLSDSPVFDDTLSYPDTDLFSTDIKGNDINDEDNFSFSDPVAYDF</sequence>
<feature type="region of interest" description="Disordered" evidence="2">
    <location>
        <begin position="1677"/>
        <end position="1753"/>
    </location>
</feature>
<feature type="region of interest" description="Disordered" evidence="2">
    <location>
        <begin position="774"/>
        <end position="808"/>
    </location>
</feature>
<dbReference type="EMBL" id="QRQO01000003">
    <property type="protein sequence ID" value="RHN17162.1"/>
    <property type="molecule type" value="Genomic_DNA"/>
</dbReference>
<evidence type="ECO:0000313" key="3">
    <source>
        <dbReference type="EMBL" id="RHN17162.1"/>
    </source>
</evidence>
<evidence type="ECO:0000313" key="4">
    <source>
        <dbReference type="Proteomes" id="UP000283700"/>
    </source>
</evidence>
<evidence type="ECO:0000256" key="2">
    <source>
        <dbReference type="SAM" id="MobiDB-lite"/>
    </source>
</evidence>
<protein>
    <submittedName>
        <fullName evidence="3">Uncharacterized protein</fullName>
    </submittedName>
</protein>
<feature type="compositionally biased region" description="Basic and acidic residues" evidence="2">
    <location>
        <begin position="1030"/>
        <end position="1076"/>
    </location>
</feature>
<feature type="compositionally biased region" description="Basic and acidic residues" evidence="2">
    <location>
        <begin position="1719"/>
        <end position="1729"/>
    </location>
</feature>
<evidence type="ECO:0000256" key="1">
    <source>
        <dbReference type="SAM" id="Coils"/>
    </source>
</evidence>
<feature type="compositionally biased region" description="Basic and acidic residues" evidence="2">
    <location>
        <begin position="1682"/>
        <end position="1709"/>
    </location>
</feature>
<feature type="region of interest" description="Disordered" evidence="2">
    <location>
        <begin position="1984"/>
        <end position="2009"/>
    </location>
</feature>
<feature type="compositionally biased region" description="Basic and acidic residues" evidence="2">
    <location>
        <begin position="1085"/>
        <end position="1155"/>
    </location>
</feature>
<feature type="compositionally biased region" description="Basic and acidic residues" evidence="2">
    <location>
        <begin position="1243"/>
        <end position="1269"/>
    </location>
</feature>
<feature type="coiled-coil region" evidence="1">
    <location>
        <begin position="387"/>
        <end position="449"/>
    </location>
</feature>
<gene>
    <name evidence="3" type="ORF">DWZ29_01510</name>
</gene>
<feature type="compositionally biased region" description="Polar residues" evidence="2">
    <location>
        <begin position="1984"/>
        <end position="1993"/>
    </location>
</feature>
<accession>A0A415UGE7</accession>
<feature type="compositionally biased region" description="Basic and acidic residues" evidence="2">
    <location>
        <begin position="774"/>
        <end position="798"/>
    </location>
</feature>
<feature type="region of interest" description="Disordered" evidence="2">
    <location>
        <begin position="1030"/>
        <end position="1294"/>
    </location>
</feature>
<organism evidence="3 4">
    <name type="scientific">Anaerobutyricum hallii</name>
    <dbReference type="NCBI Taxonomy" id="39488"/>
    <lineage>
        <taxon>Bacteria</taxon>
        <taxon>Bacillati</taxon>
        <taxon>Bacillota</taxon>
        <taxon>Clostridia</taxon>
        <taxon>Lachnospirales</taxon>
        <taxon>Lachnospiraceae</taxon>
        <taxon>Anaerobutyricum</taxon>
    </lineage>
</organism>
<name>A0A415UGE7_9FIRM</name>
<dbReference type="Proteomes" id="UP000283700">
    <property type="component" value="Unassembled WGS sequence"/>
</dbReference>
<feature type="compositionally biased region" description="Acidic residues" evidence="2">
    <location>
        <begin position="1218"/>
        <end position="1228"/>
    </location>
</feature>